<dbReference type="InterPro" id="IPR050810">
    <property type="entry name" value="Bact_Secretion_Sys_Channel"/>
</dbReference>
<dbReference type="PANTHER" id="PTHR30332">
    <property type="entry name" value="PROBABLE GENERAL SECRETION PATHWAY PROTEIN D"/>
    <property type="match status" value="1"/>
</dbReference>
<proteinExistence type="inferred from homology"/>
<evidence type="ECO:0000256" key="2">
    <source>
        <dbReference type="SAM" id="MobiDB-lite"/>
    </source>
</evidence>
<dbReference type="EMBL" id="BAABFO010000015">
    <property type="protein sequence ID" value="GAA4336411.1"/>
    <property type="molecule type" value="Genomic_DNA"/>
</dbReference>
<accession>A0ABP8H9X6</accession>
<evidence type="ECO:0000313" key="6">
    <source>
        <dbReference type="EMBL" id="GAA4336411.1"/>
    </source>
</evidence>
<dbReference type="PRINTS" id="PR00811">
    <property type="entry name" value="BCTERIALGSPD"/>
</dbReference>
<dbReference type="Pfam" id="PF13629">
    <property type="entry name" value="T2SS-T3SS_pil_N"/>
    <property type="match status" value="1"/>
</dbReference>
<evidence type="ECO:0000256" key="1">
    <source>
        <dbReference type="RuleBase" id="RU004003"/>
    </source>
</evidence>
<feature type="region of interest" description="Disordered" evidence="2">
    <location>
        <begin position="48"/>
        <end position="78"/>
    </location>
</feature>
<evidence type="ECO:0000259" key="5">
    <source>
        <dbReference type="Pfam" id="PF13629"/>
    </source>
</evidence>
<dbReference type="InterPro" id="IPR001775">
    <property type="entry name" value="GspD/PilQ"/>
</dbReference>
<evidence type="ECO:0000313" key="7">
    <source>
        <dbReference type="Proteomes" id="UP001501671"/>
    </source>
</evidence>
<dbReference type="Proteomes" id="UP001501671">
    <property type="component" value="Unassembled WGS sequence"/>
</dbReference>
<reference evidence="7" key="1">
    <citation type="journal article" date="2019" name="Int. J. Syst. Evol. Microbiol.">
        <title>The Global Catalogue of Microorganisms (GCM) 10K type strain sequencing project: providing services to taxonomists for standard genome sequencing and annotation.</title>
        <authorList>
            <consortium name="The Broad Institute Genomics Platform"/>
            <consortium name="The Broad Institute Genome Sequencing Center for Infectious Disease"/>
            <person name="Wu L."/>
            <person name="Ma J."/>
        </authorList>
    </citation>
    <scope>NUCLEOTIDE SEQUENCE [LARGE SCALE GENOMIC DNA]</scope>
    <source>
        <strain evidence="7">JCM 17666</strain>
    </source>
</reference>
<feature type="domain" description="Pilus formation protein N-terminal" evidence="5">
    <location>
        <begin position="77"/>
        <end position="145"/>
    </location>
</feature>
<keyword evidence="7" id="KW-1185">Reference proteome</keyword>
<dbReference type="InterPro" id="IPR032789">
    <property type="entry name" value="T2SS-T3SS_pil_N"/>
</dbReference>
<feature type="signal peptide" evidence="3">
    <location>
        <begin position="1"/>
        <end position="27"/>
    </location>
</feature>
<dbReference type="Pfam" id="PF00263">
    <property type="entry name" value="Secretin"/>
    <property type="match status" value="1"/>
</dbReference>
<sequence length="499" mass="52691">MPRPSRAAGFAARAIALWLAALLRAAAAGPAALDPFVDDPSLHGAVMPWEAGLSGPPQAPVGAAEPSPSAPPASPDAGDIELFVGETRVLPAPDVARIAVGNGRVVHASTADDKEVILFGNTPGASSLVVWKRDGSAARLHVTVTADDTRRVQQELAAFLERIPTARSTVVGDKIIVEGDDLSDADYAKVAVLARRYPQIVDFTGQIGWERMVMMDVKVVEIPHDRLQQLGVRWDPTSTGGLQAGFAWDAAASGRLRRGPQQDAQARPGGGPLALPFPSLGPAGYAGIDALLSARIDALAQSGEAVVLAQPQLSARSGSTARFMAGGEVPYATIDRNGSSNTTFKPYGVSLEITPRVDRSGTVRSVIEVEVSTVDPAVTAPGGPALKVRRTSTEFNVRSGQTLVLSGFLSREQASDTDGIPGLSGLPILGALFRSRRFQQRETELAIFVTPVVVSHDDAPLRERVERAERLLDQTFGPPRLDVPLRPDASHAIGSIQRE</sequence>
<evidence type="ECO:0000256" key="3">
    <source>
        <dbReference type="SAM" id="SignalP"/>
    </source>
</evidence>
<protein>
    <submittedName>
        <fullName evidence="6">Pilus assembly protein N-terminal domain-containing protein</fullName>
    </submittedName>
</protein>
<comment type="caution">
    <text evidence="6">The sequence shown here is derived from an EMBL/GenBank/DDBJ whole genome shotgun (WGS) entry which is preliminary data.</text>
</comment>
<evidence type="ECO:0000259" key="4">
    <source>
        <dbReference type="Pfam" id="PF00263"/>
    </source>
</evidence>
<comment type="similarity">
    <text evidence="1">Belongs to the bacterial secretin family.</text>
</comment>
<keyword evidence="3" id="KW-0732">Signal</keyword>
<feature type="chain" id="PRO_5045943821" evidence="3">
    <location>
        <begin position="28"/>
        <end position="499"/>
    </location>
</feature>
<dbReference type="PANTHER" id="PTHR30332:SF17">
    <property type="entry name" value="TYPE IV PILIATION SYSTEM PROTEIN DR_0774-RELATED"/>
    <property type="match status" value="1"/>
</dbReference>
<name>A0ABP8H9X6_9BURK</name>
<gene>
    <name evidence="6" type="ORF">GCM10023144_30690</name>
</gene>
<dbReference type="InterPro" id="IPR004846">
    <property type="entry name" value="T2SS/T3SS_dom"/>
</dbReference>
<feature type="domain" description="Type II/III secretion system secretin-like" evidence="4">
    <location>
        <begin position="298"/>
        <end position="454"/>
    </location>
</feature>
<organism evidence="6 7">
    <name type="scientific">Pigmentiphaga soli</name>
    <dbReference type="NCBI Taxonomy" id="1007095"/>
    <lineage>
        <taxon>Bacteria</taxon>
        <taxon>Pseudomonadati</taxon>
        <taxon>Pseudomonadota</taxon>
        <taxon>Betaproteobacteria</taxon>
        <taxon>Burkholderiales</taxon>
        <taxon>Alcaligenaceae</taxon>
        <taxon>Pigmentiphaga</taxon>
    </lineage>
</organism>